<sequence length="643" mass="68616">MDLTSHHVNYLIWRYLQESGHAEAARMLQRAWNPNPQSLPFAPYIKTHALVSLVQKGLQYHEIEQSLDQAGPELGRHVAIHSEPQASNRSLQDGNPVPLTPSKYFFGPAPFDEESLKPRSDPDKALDGLGTDQAPLSPGSKADREGANAVNGDVAAESTLAAPSAKKSRKGSSTVERPEAPVNGDEGAMEIDSNGIAHEAAVKSPSPGVDADGDVGMSESQQDHAALCTLTTGKSVGVQITPAKAADLSPDTTVVDVDVARDDHVTRIVWRPHDSSVFAAAGDSFCGIWKLSAPNSQTGSAPAYELLFDSRGDGSLVSALSWDHSGQKLAVATYNDMRGSITMYNVDGDAVDLLPVVPGMITGLHWASKGSHMLIVASDGRGKTELALWDDSNRSEEMPLPEVIEGVVYDLTWVGDNQVYACGDGVVFQCDIDSSIHNVKKFTSPNADTVWSHIQGTKQAASPVVVAASSSPASIWVPTHDIYVEDAHRADITAIELRPQPQSSEVQASTSLLLASSSFDDTVKIWNIDLKSKQITCLHHLSLDPGVPALAMSFSPDGYAIGAASTDKLFIWNAERGGEPVATWTAPTSAGPKEEGPEKTANGENGSADVLPYRSLAWDTDAKKVVMGFGKQILIPVFTDGRY</sequence>
<dbReference type="GO" id="GO:0003714">
    <property type="term" value="F:transcription corepressor activity"/>
    <property type="evidence" value="ECO:0007669"/>
    <property type="project" value="InterPro"/>
</dbReference>
<keyword evidence="4" id="KW-0539">Nucleus</keyword>
<protein>
    <submittedName>
        <fullName evidence="6">Uncharacterized protein</fullName>
    </submittedName>
</protein>
<gene>
    <name evidence="6" type="ORF">T310_2929</name>
</gene>
<feature type="region of interest" description="Disordered" evidence="5">
    <location>
        <begin position="201"/>
        <end position="220"/>
    </location>
</feature>
<dbReference type="AlphaFoldDB" id="A0A0F4YY65"/>
<keyword evidence="7" id="KW-1185">Reference proteome</keyword>
<feature type="region of interest" description="Disordered" evidence="5">
    <location>
        <begin position="582"/>
        <end position="606"/>
    </location>
</feature>
<dbReference type="PROSITE" id="PS00678">
    <property type="entry name" value="WD_REPEATS_1"/>
    <property type="match status" value="1"/>
</dbReference>
<dbReference type="EMBL" id="LASV01000112">
    <property type="protein sequence ID" value="KKA23050.1"/>
    <property type="molecule type" value="Genomic_DNA"/>
</dbReference>
<dbReference type="GO" id="GO:0034967">
    <property type="term" value="C:Set3 complex"/>
    <property type="evidence" value="ECO:0007669"/>
    <property type="project" value="TreeGrafter"/>
</dbReference>
<feature type="region of interest" description="Disordered" evidence="5">
    <location>
        <begin position="83"/>
        <end position="189"/>
    </location>
</feature>
<dbReference type="InterPro" id="IPR015943">
    <property type="entry name" value="WD40/YVTN_repeat-like_dom_sf"/>
</dbReference>
<comment type="caution">
    <text evidence="6">The sequence shown here is derived from an EMBL/GenBank/DDBJ whole genome shotgun (WGS) entry which is preliminary data.</text>
</comment>
<evidence type="ECO:0000313" key="7">
    <source>
        <dbReference type="Proteomes" id="UP000053958"/>
    </source>
</evidence>
<dbReference type="Gene3D" id="2.130.10.10">
    <property type="entry name" value="YVTN repeat-like/Quinoprotein amine dehydrogenase"/>
    <property type="match status" value="1"/>
</dbReference>
<dbReference type="Pfam" id="PF00400">
    <property type="entry name" value="WD40"/>
    <property type="match status" value="1"/>
</dbReference>
<proteinExistence type="predicted"/>
<dbReference type="Gene3D" id="1.20.960.30">
    <property type="match status" value="1"/>
</dbReference>
<keyword evidence="3" id="KW-0677">Repeat</keyword>
<dbReference type="SUPFAM" id="SSF50978">
    <property type="entry name" value="WD40 repeat-like"/>
    <property type="match status" value="1"/>
</dbReference>
<dbReference type="STRING" id="1408163.A0A0F4YY65"/>
<dbReference type="InterPro" id="IPR006594">
    <property type="entry name" value="LisH"/>
</dbReference>
<evidence type="ECO:0000256" key="3">
    <source>
        <dbReference type="ARBA" id="ARBA00022737"/>
    </source>
</evidence>
<dbReference type="GeneID" id="25315280"/>
<organism evidence="6 7">
    <name type="scientific">Rasamsonia emersonii (strain ATCC 16479 / CBS 393.64 / IMI 116815)</name>
    <dbReference type="NCBI Taxonomy" id="1408163"/>
    <lineage>
        <taxon>Eukaryota</taxon>
        <taxon>Fungi</taxon>
        <taxon>Dikarya</taxon>
        <taxon>Ascomycota</taxon>
        <taxon>Pezizomycotina</taxon>
        <taxon>Eurotiomycetes</taxon>
        <taxon>Eurotiomycetidae</taxon>
        <taxon>Eurotiales</taxon>
        <taxon>Trichocomaceae</taxon>
        <taxon>Rasamsonia</taxon>
    </lineage>
</organism>
<dbReference type="OrthoDB" id="1367865at2759"/>
<evidence type="ECO:0000313" key="6">
    <source>
        <dbReference type="EMBL" id="KKA23050.1"/>
    </source>
</evidence>
<dbReference type="SMART" id="SM00320">
    <property type="entry name" value="WD40"/>
    <property type="match status" value="6"/>
</dbReference>
<dbReference type="RefSeq" id="XP_013329662.1">
    <property type="nucleotide sequence ID" value="XM_013474208.1"/>
</dbReference>
<evidence type="ECO:0000256" key="5">
    <source>
        <dbReference type="SAM" id="MobiDB-lite"/>
    </source>
</evidence>
<dbReference type="InterPro" id="IPR001680">
    <property type="entry name" value="WD40_rpt"/>
</dbReference>
<accession>A0A0F4YY65</accession>
<dbReference type="GO" id="GO:0006357">
    <property type="term" value="P:regulation of transcription by RNA polymerase II"/>
    <property type="evidence" value="ECO:0007669"/>
    <property type="project" value="TreeGrafter"/>
</dbReference>
<dbReference type="Pfam" id="PF08513">
    <property type="entry name" value="LisH"/>
    <property type="match status" value="1"/>
</dbReference>
<evidence type="ECO:0000256" key="2">
    <source>
        <dbReference type="ARBA" id="ARBA00022574"/>
    </source>
</evidence>
<reference evidence="6 7" key="1">
    <citation type="submission" date="2015-04" db="EMBL/GenBank/DDBJ databases">
        <authorList>
            <person name="Heijne W.H."/>
            <person name="Fedorova N.D."/>
            <person name="Nierman W.C."/>
            <person name="Vollebregt A.W."/>
            <person name="Zhao Z."/>
            <person name="Wu L."/>
            <person name="Kumar M."/>
            <person name="Stam H."/>
            <person name="van den Berg M.A."/>
            <person name="Pel H.J."/>
        </authorList>
    </citation>
    <scope>NUCLEOTIDE SEQUENCE [LARGE SCALE GENOMIC DNA]</scope>
    <source>
        <strain evidence="6 7">CBS 393.64</strain>
    </source>
</reference>
<comment type="subcellular location">
    <subcellularLocation>
        <location evidence="1">Nucleus</location>
    </subcellularLocation>
</comment>
<dbReference type="InterPro" id="IPR036322">
    <property type="entry name" value="WD40_repeat_dom_sf"/>
</dbReference>
<evidence type="ECO:0000256" key="1">
    <source>
        <dbReference type="ARBA" id="ARBA00004123"/>
    </source>
</evidence>
<name>A0A0F4YY65_RASE3</name>
<dbReference type="PANTHER" id="PTHR22846">
    <property type="entry name" value="WD40 REPEAT PROTEIN"/>
    <property type="match status" value="1"/>
</dbReference>
<keyword evidence="2" id="KW-0853">WD repeat</keyword>
<feature type="compositionally biased region" description="Basic and acidic residues" evidence="5">
    <location>
        <begin position="114"/>
        <end position="126"/>
    </location>
</feature>
<dbReference type="PROSITE" id="PS50896">
    <property type="entry name" value="LISH"/>
    <property type="match status" value="1"/>
</dbReference>
<evidence type="ECO:0000256" key="4">
    <source>
        <dbReference type="ARBA" id="ARBA00023242"/>
    </source>
</evidence>
<dbReference type="PANTHER" id="PTHR22846:SF2">
    <property type="entry name" value="F-BOX-LIKE_WD REPEAT-CONTAINING PROTEIN EBI"/>
    <property type="match status" value="1"/>
</dbReference>
<dbReference type="Proteomes" id="UP000053958">
    <property type="component" value="Unassembled WGS sequence"/>
</dbReference>
<dbReference type="InterPro" id="IPR019775">
    <property type="entry name" value="WD40_repeat_CS"/>
</dbReference>
<feature type="compositionally biased region" description="Polar residues" evidence="5">
    <location>
        <begin position="84"/>
        <end position="93"/>
    </location>
</feature>
<dbReference type="InterPro" id="IPR045183">
    <property type="entry name" value="Ebi-like"/>
</dbReference>